<feature type="non-terminal residue" evidence="2">
    <location>
        <position position="219"/>
    </location>
</feature>
<evidence type="ECO:0000313" key="3">
    <source>
        <dbReference type="Proteomes" id="UP000729357"/>
    </source>
</evidence>
<feature type="non-terminal residue" evidence="2">
    <location>
        <position position="1"/>
    </location>
</feature>
<sequence length="219" mass="25111">SQLKTGHPVRSAIHKQLNGRLVLRWVTTWESLLLYVLRFSFLIFLLWETPRLPISIHDFDWPAHESSMMHIRSILTIAVLGWGMCEATSPTYGNRLDARGYEFTKGQVSEFSNYSSAIEHHVGHGFNPVTCFKNARPRAVIGPGPATAQWAVEHNNEWKRWTLWTSTGNLLGQGRQRDEWPPAHFWQGDLGQVIRYNHREDNAGAAQLRRSHPPQSKPL</sequence>
<dbReference type="Proteomes" id="UP000729357">
    <property type="component" value="Unassembled WGS sequence"/>
</dbReference>
<reference evidence="2" key="1">
    <citation type="journal article" date="2021" name="J Fungi (Basel)">
        <title>Virulence traits and population genomics of the black yeast Aureobasidium melanogenum.</title>
        <authorList>
            <person name="Cernosa A."/>
            <person name="Sun X."/>
            <person name="Gostincar C."/>
            <person name="Fang C."/>
            <person name="Gunde-Cimerman N."/>
            <person name="Song Z."/>
        </authorList>
    </citation>
    <scope>NUCLEOTIDE SEQUENCE</scope>
    <source>
        <strain evidence="2">EXF-9298</strain>
    </source>
</reference>
<reference evidence="2" key="2">
    <citation type="submission" date="2021-08" db="EMBL/GenBank/DDBJ databases">
        <authorList>
            <person name="Gostincar C."/>
            <person name="Sun X."/>
            <person name="Song Z."/>
            <person name="Gunde-Cimerman N."/>
        </authorList>
    </citation>
    <scope>NUCLEOTIDE SEQUENCE</scope>
    <source>
        <strain evidence="2">EXF-9298</strain>
    </source>
</reference>
<protein>
    <submittedName>
        <fullName evidence="2">Uncharacterized protein</fullName>
    </submittedName>
</protein>
<keyword evidence="1" id="KW-0472">Membrane</keyword>
<organism evidence="2 3">
    <name type="scientific">Aureobasidium melanogenum</name>
    <name type="common">Aureobasidium pullulans var. melanogenum</name>
    <dbReference type="NCBI Taxonomy" id="46634"/>
    <lineage>
        <taxon>Eukaryota</taxon>
        <taxon>Fungi</taxon>
        <taxon>Dikarya</taxon>
        <taxon>Ascomycota</taxon>
        <taxon>Pezizomycotina</taxon>
        <taxon>Dothideomycetes</taxon>
        <taxon>Dothideomycetidae</taxon>
        <taxon>Dothideales</taxon>
        <taxon>Saccotheciaceae</taxon>
        <taxon>Aureobasidium</taxon>
    </lineage>
</organism>
<evidence type="ECO:0000313" key="2">
    <source>
        <dbReference type="EMBL" id="KAG9976822.1"/>
    </source>
</evidence>
<accession>A0A9P8FLB0</accession>
<comment type="caution">
    <text evidence="2">The sequence shown here is derived from an EMBL/GenBank/DDBJ whole genome shotgun (WGS) entry which is preliminary data.</text>
</comment>
<evidence type="ECO:0000256" key="1">
    <source>
        <dbReference type="SAM" id="Phobius"/>
    </source>
</evidence>
<dbReference type="AlphaFoldDB" id="A0A9P8FLB0"/>
<keyword evidence="1" id="KW-0812">Transmembrane</keyword>
<keyword evidence="1" id="KW-1133">Transmembrane helix</keyword>
<proteinExistence type="predicted"/>
<feature type="transmembrane region" description="Helical" evidence="1">
    <location>
        <begin position="21"/>
        <end position="47"/>
    </location>
</feature>
<dbReference type="EMBL" id="JAHFXS010001556">
    <property type="protein sequence ID" value="KAG9976822.1"/>
    <property type="molecule type" value="Genomic_DNA"/>
</dbReference>
<name>A0A9P8FLB0_AURME</name>
<gene>
    <name evidence="2" type="ORF">KCU98_g10473</name>
</gene>
<keyword evidence="3" id="KW-1185">Reference proteome</keyword>